<dbReference type="InterPro" id="IPR021028">
    <property type="entry name" value="Homotrim_ring_OHase_catalytic"/>
</dbReference>
<keyword evidence="5" id="KW-0411">Iron-sulfur</keyword>
<dbReference type="Gene3D" id="2.20.25.680">
    <property type="match status" value="1"/>
</dbReference>
<dbReference type="Gene3D" id="3.90.380.10">
    <property type="entry name" value="Naphthalene 1,2-dioxygenase Alpha Subunit, Chain A, domain 1"/>
    <property type="match status" value="1"/>
</dbReference>
<proteinExistence type="predicted"/>
<dbReference type="GO" id="GO:0046872">
    <property type="term" value="F:metal ion binding"/>
    <property type="evidence" value="ECO:0007669"/>
    <property type="project" value="UniProtKB-KW"/>
</dbReference>
<feature type="domain" description="Rieske" evidence="6">
    <location>
        <begin position="33"/>
        <end position="138"/>
    </location>
</feature>
<dbReference type="InterPro" id="IPR050584">
    <property type="entry name" value="Cholesterol_7-desaturase"/>
</dbReference>
<keyword evidence="1" id="KW-0001">2Fe-2S</keyword>
<keyword evidence="4" id="KW-0408">Iron</keyword>
<evidence type="ECO:0000256" key="4">
    <source>
        <dbReference type="ARBA" id="ARBA00023004"/>
    </source>
</evidence>
<evidence type="ECO:0000313" key="7">
    <source>
        <dbReference type="EMBL" id="MBL0422982.1"/>
    </source>
</evidence>
<dbReference type="InterPro" id="IPR017941">
    <property type="entry name" value="Rieske_2Fe-2S"/>
</dbReference>
<dbReference type="Pfam" id="PF00355">
    <property type="entry name" value="Rieske"/>
    <property type="match status" value="1"/>
</dbReference>
<reference evidence="7" key="1">
    <citation type="submission" date="2021-01" db="EMBL/GenBank/DDBJ databases">
        <title>Ramlibacter sp. strain AW1 16S ribosomal RNA gene Genome sequencing and assembly.</title>
        <authorList>
            <person name="Kang M."/>
        </authorList>
    </citation>
    <scope>NUCLEOTIDE SEQUENCE</scope>
    <source>
        <strain evidence="7">AW1</strain>
    </source>
</reference>
<dbReference type="PANTHER" id="PTHR21266">
    <property type="entry name" value="IRON-SULFUR DOMAIN CONTAINING PROTEIN"/>
    <property type="match status" value="1"/>
</dbReference>
<keyword evidence="8" id="KW-1185">Reference proteome</keyword>
<dbReference type="GO" id="GO:0051537">
    <property type="term" value="F:2 iron, 2 sulfur cluster binding"/>
    <property type="evidence" value="ECO:0007669"/>
    <property type="project" value="UniProtKB-KW"/>
</dbReference>
<evidence type="ECO:0000256" key="1">
    <source>
        <dbReference type="ARBA" id="ARBA00022714"/>
    </source>
</evidence>
<accession>A0A936ZLB2</accession>
<dbReference type="SUPFAM" id="SSF55961">
    <property type="entry name" value="Bet v1-like"/>
    <property type="match status" value="1"/>
</dbReference>
<sequence>MPSFHLPMDLSDATRELAPLLPAGLPDGLPHYWYPLLQSEELPADRPVGALALGQRLSLWRDGAGQPQAVQDRCPHRSIKLSVGRVLDGELQCLMHGLRFDGQGRCTLVPWESGRSRLHDRLAVQAYPARELGGYVWVYLGDADRFPPPPLETQVPEELLQPDQYLCIRLPTSIWKANWLPAIDGSDGFHAVVMHTDSQAVHRAERAPGSTEVPLEDRRVKIIKTSHGIRGVSVDLQGRPLNHGHFDVDVKGQRFNLPCLTSNPIKPAPGAAPYVSRLWQFPQDRGHTQVVRYLAWRAGTEAERAEARRVFEVVARQRLEQVNLEDAFAAEAMGDVVEARAREVLMTPDEDVVKVRRLLNDAYLQPLTTGKRLDNPPGALAFPM</sequence>
<dbReference type="PANTHER" id="PTHR21266:SF59">
    <property type="entry name" value="BLR4922 PROTEIN"/>
    <property type="match status" value="1"/>
</dbReference>
<dbReference type="AlphaFoldDB" id="A0A936ZLB2"/>
<evidence type="ECO:0000259" key="6">
    <source>
        <dbReference type="PROSITE" id="PS51296"/>
    </source>
</evidence>
<dbReference type="GO" id="GO:0016491">
    <property type="term" value="F:oxidoreductase activity"/>
    <property type="evidence" value="ECO:0007669"/>
    <property type="project" value="UniProtKB-KW"/>
</dbReference>
<evidence type="ECO:0000256" key="3">
    <source>
        <dbReference type="ARBA" id="ARBA00023002"/>
    </source>
</evidence>
<comment type="caution">
    <text evidence="7">The sequence shown here is derived from an EMBL/GenBank/DDBJ whole genome shotgun (WGS) entry which is preliminary data.</text>
</comment>
<dbReference type="Pfam" id="PF11723">
    <property type="entry name" value="Aromatic_hydrox"/>
    <property type="match status" value="1"/>
</dbReference>
<evidence type="ECO:0000313" key="8">
    <source>
        <dbReference type="Proteomes" id="UP000613011"/>
    </source>
</evidence>
<keyword evidence="3" id="KW-0560">Oxidoreductase</keyword>
<dbReference type="InterPro" id="IPR036922">
    <property type="entry name" value="Rieske_2Fe-2S_sf"/>
</dbReference>
<name>A0A936ZLB2_9BURK</name>
<dbReference type="PROSITE" id="PS51296">
    <property type="entry name" value="RIESKE"/>
    <property type="match status" value="1"/>
</dbReference>
<protein>
    <submittedName>
        <fullName evidence="7">Rieske 2Fe-2S domain-containing protein</fullName>
    </submittedName>
</protein>
<dbReference type="Gene3D" id="2.20.25.10">
    <property type="match status" value="1"/>
</dbReference>
<gene>
    <name evidence="7" type="ORF">JI739_21780</name>
</gene>
<dbReference type="RefSeq" id="WP_201686108.1">
    <property type="nucleotide sequence ID" value="NZ_JAEQNA010000010.1"/>
</dbReference>
<keyword evidence="2" id="KW-0479">Metal-binding</keyword>
<evidence type="ECO:0000256" key="5">
    <source>
        <dbReference type="ARBA" id="ARBA00023014"/>
    </source>
</evidence>
<dbReference type="SUPFAM" id="SSF50022">
    <property type="entry name" value="ISP domain"/>
    <property type="match status" value="1"/>
</dbReference>
<dbReference type="Proteomes" id="UP000613011">
    <property type="component" value="Unassembled WGS sequence"/>
</dbReference>
<evidence type="ECO:0000256" key="2">
    <source>
        <dbReference type="ARBA" id="ARBA00022723"/>
    </source>
</evidence>
<dbReference type="EMBL" id="JAEQNA010000010">
    <property type="protein sequence ID" value="MBL0422982.1"/>
    <property type="molecule type" value="Genomic_DNA"/>
</dbReference>
<organism evidence="7 8">
    <name type="scientific">Ramlibacter aurantiacus</name>
    <dbReference type="NCBI Taxonomy" id="2801330"/>
    <lineage>
        <taxon>Bacteria</taxon>
        <taxon>Pseudomonadati</taxon>
        <taxon>Pseudomonadota</taxon>
        <taxon>Betaproteobacteria</taxon>
        <taxon>Burkholderiales</taxon>
        <taxon>Comamonadaceae</taxon>
        <taxon>Ramlibacter</taxon>
    </lineage>
</organism>